<dbReference type="GO" id="GO:0043814">
    <property type="term" value="F:phospholactate guanylyltransferase activity"/>
    <property type="evidence" value="ECO:0007669"/>
    <property type="project" value="UniProtKB-EC"/>
</dbReference>
<dbReference type="GO" id="GO:0005525">
    <property type="term" value="F:GTP binding"/>
    <property type="evidence" value="ECO:0007669"/>
    <property type="project" value="UniProtKB-KW"/>
</dbReference>
<organism evidence="6 7">
    <name type="scientific">Novosphingobium chloroacetimidivorans</name>
    <dbReference type="NCBI Taxonomy" id="1428314"/>
    <lineage>
        <taxon>Bacteria</taxon>
        <taxon>Pseudomonadati</taxon>
        <taxon>Pseudomonadota</taxon>
        <taxon>Alphaproteobacteria</taxon>
        <taxon>Sphingomonadales</taxon>
        <taxon>Sphingomonadaceae</taxon>
        <taxon>Novosphingobium</taxon>
    </lineage>
</organism>
<protein>
    <submittedName>
        <fullName evidence="6">2-phospho-L-lactate guanylyltransferase</fullName>
        <ecNumber evidence="6">2.7.7.68</ecNumber>
    </submittedName>
</protein>
<keyword evidence="7" id="KW-1185">Reference proteome</keyword>
<evidence type="ECO:0000256" key="2">
    <source>
        <dbReference type="ARBA" id="ARBA00022695"/>
    </source>
</evidence>
<dbReference type="Pfam" id="PF01983">
    <property type="entry name" value="CofC"/>
    <property type="match status" value="2"/>
</dbReference>
<evidence type="ECO:0000313" key="7">
    <source>
        <dbReference type="Proteomes" id="UP000555448"/>
    </source>
</evidence>
<dbReference type="PANTHER" id="PTHR40392">
    <property type="entry name" value="2-PHOSPHO-L-LACTATE GUANYLYLTRANSFERASE"/>
    <property type="match status" value="1"/>
</dbReference>
<accession>A0A7W7NXC8</accession>
<dbReference type="Gene3D" id="3.90.550.10">
    <property type="entry name" value="Spore Coat Polysaccharide Biosynthesis Protein SpsA, Chain A"/>
    <property type="match status" value="1"/>
</dbReference>
<keyword evidence="1 6" id="KW-0808">Transferase</keyword>
<dbReference type="EMBL" id="JACHLR010000009">
    <property type="protein sequence ID" value="MBB4858997.1"/>
    <property type="molecule type" value="Genomic_DNA"/>
</dbReference>
<dbReference type="SUPFAM" id="SSF53448">
    <property type="entry name" value="Nucleotide-diphospho-sugar transferases"/>
    <property type="match status" value="1"/>
</dbReference>
<dbReference type="InterPro" id="IPR002835">
    <property type="entry name" value="CofC"/>
</dbReference>
<sequence>MTPSAPLCWAVIAVKAPGEGKTRLAGVLDASARERLVTAMLKRVVDAAQGCHAVERVCLVGPSNHGLAVTLLNDEGAGLNEALSSATQQLQGAYGSDEAVGESARDGATDPVSSPGRRWPAPQRVIVLAGDLPQVDAADLAMLADVPDDAIAIAPDRHGTGTNALSLPASAIADFAFRFGTGSFAAHRGEAWRLGYKANVQLSAGLEKDIDEPADLPDAIDCLEEA</sequence>
<evidence type="ECO:0000256" key="1">
    <source>
        <dbReference type="ARBA" id="ARBA00022679"/>
    </source>
</evidence>
<feature type="region of interest" description="Disordered" evidence="5">
    <location>
        <begin position="94"/>
        <end position="117"/>
    </location>
</feature>
<evidence type="ECO:0000256" key="3">
    <source>
        <dbReference type="ARBA" id="ARBA00022741"/>
    </source>
</evidence>
<keyword evidence="2 6" id="KW-0548">Nucleotidyltransferase</keyword>
<dbReference type="RefSeq" id="WP_184245198.1">
    <property type="nucleotide sequence ID" value="NZ_JACHLR010000009.1"/>
</dbReference>
<keyword evidence="4" id="KW-0342">GTP-binding</keyword>
<dbReference type="EC" id="2.7.7.68" evidence="6"/>
<reference evidence="6 7" key="1">
    <citation type="submission" date="2020-08" db="EMBL/GenBank/DDBJ databases">
        <title>Functional genomics of gut bacteria from endangered species of beetles.</title>
        <authorList>
            <person name="Carlos-Shanley C."/>
        </authorList>
    </citation>
    <scope>NUCLEOTIDE SEQUENCE [LARGE SCALE GENOMIC DNA]</scope>
    <source>
        <strain evidence="6 7">S00245</strain>
    </source>
</reference>
<dbReference type="AlphaFoldDB" id="A0A7W7NXC8"/>
<evidence type="ECO:0000313" key="6">
    <source>
        <dbReference type="EMBL" id="MBB4858997.1"/>
    </source>
</evidence>
<comment type="caution">
    <text evidence="6">The sequence shown here is derived from an EMBL/GenBank/DDBJ whole genome shotgun (WGS) entry which is preliminary data.</text>
</comment>
<dbReference type="PANTHER" id="PTHR40392:SF1">
    <property type="entry name" value="2-PHOSPHO-L-LACTATE GUANYLYLTRANSFERASE"/>
    <property type="match status" value="1"/>
</dbReference>
<proteinExistence type="predicted"/>
<dbReference type="Proteomes" id="UP000555448">
    <property type="component" value="Unassembled WGS sequence"/>
</dbReference>
<evidence type="ECO:0000256" key="4">
    <source>
        <dbReference type="ARBA" id="ARBA00023134"/>
    </source>
</evidence>
<dbReference type="InterPro" id="IPR029044">
    <property type="entry name" value="Nucleotide-diphossugar_trans"/>
</dbReference>
<evidence type="ECO:0000256" key="5">
    <source>
        <dbReference type="SAM" id="MobiDB-lite"/>
    </source>
</evidence>
<gene>
    <name evidence="6" type="ORF">HNO88_002323</name>
</gene>
<name>A0A7W7NXC8_9SPHN</name>
<keyword evidence="3" id="KW-0547">Nucleotide-binding</keyword>